<keyword evidence="2" id="KW-0489">Methyltransferase</keyword>
<evidence type="ECO:0000256" key="4">
    <source>
        <dbReference type="ARBA" id="ARBA00022691"/>
    </source>
</evidence>
<evidence type="ECO:0000256" key="5">
    <source>
        <dbReference type="ARBA" id="ARBA00022747"/>
    </source>
</evidence>
<dbReference type="EMBL" id="JAUKPO010000001">
    <property type="protein sequence ID" value="MDO1444682.1"/>
    <property type="molecule type" value="Genomic_DNA"/>
</dbReference>
<dbReference type="InterPro" id="IPR056716">
    <property type="entry name" value="DUF7814"/>
</dbReference>
<proteinExistence type="predicted"/>
<dbReference type="PANTHER" id="PTHR33841:SF1">
    <property type="entry name" value="DNA METHYLTRANSFERASE A"/>
    <property type="match status" value="1"/>
</dbReference>
<dbReference type="Pfam" id="PF25120">
    <property type="entry name" value="DUF7814"/>
    <property type="match status" value="1"/>
</dbReference>
<dbReference type="EC" id="2.1.1.72" evidence="1"/>
<name>A0ABT8QXW7_9BACT</name>
<evidence type="ECO:0000259" key="8">
    <source>
        <dbReference type="Pfam" id="PF07669"/>
    </source>
</evidence>
<evidence type="ECO:0000259" key="11">
    <source>
        <dbReference type="Pfam" id="PF25120"/>
    </source>
</evidence>
<protein>
    <recommendedName>
        <fullName evidence="1">site-specific DNA-methyltransferase (adenine-specific)</fullName>
        <ecNumber evidence="1">2.1.1.72</ecNumber>
    </recommendedName>
</protein>
<comment type="catalytic activity">
    <reaction evidence="7">
        <text>a 2'-deoxyadenosine in DNA + S-adenosyl-L-methionine = an N(6)-methyl-2'-deoxyadenosine in DNA + S-adenosyl-L-homocysteine + H(+)</text>
        <dbReference type="Rhea" id="RHEA:15197"/>
        <dbReference type="Rhea" id="RHEA-COMP:12418"/>
        <dbReference type="Rhea" id="RHEA-COMP:12419"/>
        <dbReference type="ChEBI" id="CHEBI:15378"/>
        <dbReference type="ChEBI" id="CHEBI:57856"/>
        <dbReference type="ChEBI" id="CHEBI:59789"/>
        <dbReference type="ChEBI" id="CHEBI:90615"/>
        <dbReference type="ChEBI" id="CHEBI:90616"/>
        <dbReference type="EC" id="2.1.1.72"/>
    </reaction>
</comment>
<dbReference type="Pfam" id="PF12950">
    <property type="entry name" value="TaqI_C"/>
    <property type="match status" value="1"/>
</dbReference>
<feature type="domain" description="DUF7149" evidence="10">
    <location>
        <begin position="7"/>
        <end position="239"/>
    </location>
</feature>
<feature type="domain" description="Type II methyltransferase M.TaqI-like" evidence="8">
    <location>
        <begin position="636"/>
        <end position="947"/>
    </location>
</feature>
<evidence type="ECO:0000256" key="2">
    <source>
        <dbReference type="ARBA" id="ARBA00022603"/>
    </source>
</evidence>
<evidence type="ECO:0000259" key="10">
    <source>
        <dbReference type="Pfam" id="PF23653"/>
    </source>
</evidence>
<evidence type="ECO:0000256" key="6">
    <source>
        <dbReference type="ARBA" id="ARBA00023125"/>
    </source>
</evidence>
<dbReference type="InterPro" id="IPR029063">
    <property type="entry name" value="SAM-dependent_MTases_sf"/>
</dbReference>
<keyword evidence="5" id="KW-0680">Restriction system</keyword>
<evidence type="ECO:0000259" key="9">
    <source>
        <dbReference type="Pfam" id="PF12950"/>
    </source>
</evidence>
<gene>
    <name evidence="12" type="ORF">Q0590_00390</name>
</gene>
<dbReference type="PRINTS" id="PR00507">
    <property type="entry name" value="N12N6MTFRASE"/>
</dbReference>
<sequence length="1284" mass="147432">MHIQVQSPKQSLNKAYLKTKVERAQLDLFKANLSQFLHKAKQAIERQESEEHLKNLVKDFLKDTYYKDRYEINTRGRADLVIHHGPTAQNTAAVLMEVKRPGNKAEMISQADINRKAMHEAVLYYLRERIEGKNTELKYIIITNIYEWYIFNAADFESVFHKNTALKKAYQDWSTGKLVSKNTDLIYEYIGDVLKQSADSLPATYVDLYSSLTLSETSFLTVYKVFSPPHLLKESFANDSNTLDNKFYQELLHIIGLEEIKDGGKKLIRPKAKPDLGSLYENTLLMLKVEGRIGRLINPRKYGNTQQEIAQNMALELCITWINRILFLKLLEAQLYRYHHKDVHYRFLKEQTINDFDELNKLFFQVLALKPSERTASIQSRYGHVPYLNSSLFEITDLEDEGIRINSLDDHVAMPVYSGTVLKNEGGKALKNAEFPSVLPYLLRFLDAYDFGAEGKGEVQEENKTLITASVLGLIFEKINGYKDGSFYTPGFITMYMCRETLRRAVVQKFNAKYGWNCDTIEEVNDSLYRQKVSLKEANELINNLHICDPAVGSGHFLVSALNELIAIKADLHILTDSQGKLLRYDSISVANDELVVTDSHGDLFEYTVNKSNNVSPEKHLLQETLFREKQHMIENCLFGVDINPNSVKICRLRLWIELLKNAYYTSESNYKELHTLPNIDINIKQGNSLLSRFALDEDLSEVFKKQKFSLKNYRLAVQNYKETNSKEAKGELLAFIKEIKDQFRTSISKKDPLISRMAFVRGTIENIKGENIFGEKNLNEKTFTAIKNKLQAEGLLKRSNQKFAIENAETVLIEILDSLEEEKSTIEANRIYEGAFEWRFEFPEVLDENGNYEGFDVVIGNPPYIRQEELGDFKVYLQKHFQTYAGTADLYIYFVERGIQLLKPGGNFVYILPNKWLRAGYGKALRIWLKNYQFRQLIDFGDLPVFEEATTYPLILNISKVNTQVPAQAALLTSLKFENGIGKTIEEKAFHINIAALKDEGWSLSNSGVSKILDKLKATGTPLGKYVNGKIYYGIKTGLNEAFIIDEVTKKHLIEEDANSADLIKPFLAGRDVKRYTQPRSEKYLIFARRGINMGQYPAILKHLSKFKDDLTPRQKGMEGAGRKPGSYKWYEIQDAVDYYNEFDTPKIIVPAIVQRASYSYDKEKYYSNDKTTIIPTEDMYLLGVLNSKAVDFYFKQIGATKQGGFYEYKPVYLSQLPIAEPSTEVRNLIESKVNQILESKRANPQADTALLEQEIDQMVYELYGLMEEEIAIVEGERVEVEA</sequence>
<comment type="caution">
    <text evidence="12">The sequence shown here is derived from an EMBL/GenBank/DDBJ whole genome shotgun (WGS) entry which is preliminary data.</text>
</comment>
<keyword evidence="4" id="KW-0949">S-adenosyl-L-methionine</keyword>
<keyword evidence="13" id="KW-1185">Reference proteome</keyword>
<dbReference type="InterPro" id="IPR025931">
    <property type="entry name" value="TaqI_C"/>
</dbReference>
<organism evidence="12 13">
    <name type="scientific">Rhodocytophaga aerolata</name>
    <dbReference type="NCBI Taxonomy" id="455078"/>
    <lineage>
        <taxon>Bacteria</taxon>
        <taxon>Pseudomonadati</taxon>
        <taxon>Bacteroidota</taxon>
        <taxon>Cytophagia</taxon>
        <taxon>Cytophagales</taxon>
        <taxon>Rhodocytophagaceae</taxon>
        <taxon>Rhodocytophaga</taxon>
    </lineage>
</organism>
<dbReference type="InterPro" id="IPR002052">
    <property type="entry name" value="DNA_methylase_N6_adenine_CS"/>
</dbReference>
<keyword evidence="6" id="KW-0238">DNA-binding</keyword>
<evidence type="ECO:0000256" key="3">
    <source>
        <dbReference type="ARBA" id="ARBA00022679"/>
    </source>
</evidence>
<reference evidence="12" key="1">
    <citation type="submission" date="2023-07" db="EMBL/GenBank/DDBJ databases">
        <title>The genome sequence of Rhodocytophaga aerolata KACC 12507.</title>
        <authorList>
            <person name="Zhang X."/>
        </authorList>
    </citation>
    <scope>NUCLEOTIDE SEQUENCE</scope>
    <source>
        <strain evidence="12">KACC 12507</strain>
    </source>
</reference>
<dbReference type="PANTHER" id="PTHR33841">
    <property type="entry name" value="DNA METHYLTRANSFERASE YEEA-RELATED"/>
    <property type="match status" value="1"/>
</dbReference>
<dbReference type="PROSITE" id="PS00092">
    <property type="entry name" value="N6_MTASE"/>
    <property type="match status" value="1"/>
</dbReference>
<evidence type="ECO:0000256" key="1">
    <source>
        <dbReference type="ARBA" id="ARBA00011900"/>
    </source>
</evidence>
<accession>A0ABT8QXW7</accession>
<evidence type="ECO:0000256" key="7">
    <source>
        <dbReference type="ARBA" id="ARBA00047942"/>
    </source>
</evidence>
<dbReference type="Proteomes" id="UP001168528">
    <property type="component" value="Unassembled WGS sequence"/>
</dbReference>
<dbReference type="InterPro" id="IPR011639">
    <property type="entry name" value="MethylTrfase_TaqI-like_dom"/>
</dbReference>
<evidence type="ECO:0000313" key="13">
    <source>
        <dbReference type="Proteomes" id="UP001168528"/>
    </source>
</evidence>
<dbReference type="Gene3D" id="3.40.50.150">
    <property type="entry name" value="Vaccinia Virus protein VP39"/>
    <property type="match status" value="2"/>
</dbReference>
<feature type="domain" description="TaqI-like C-terminal specificity" evidence="9">
    <location>
        <begin position="1066"/>
        <end position="1220"/>
    </location>
</feature>
<dbReference type="InterPro" id="IPR050953">
    <property type="entry name" value="N4_N6_ade-DNA_methylase"/>
</dbReference>
<keyword evidence="3" id="KW-0808">Transferase</keyword>
<dbReference type="Pfam" id="PF23653">
    <property type="entry name" value="DUF7149"/>
    <property type="match status" value="1"/>
</dbReference>
<evidence type="ECO:0000313" key="12">
    <source>
        <dbReference type="EMBL" id="MDO1444682.1"/>
    </source>
</evidence>
<feature type="domain" description="DUF7814" evidence="11">
    <location>
        <begin position="240"/>
        <end position="467"/>
    </location>
</feature>
<dbReference type="SUPFAM" id="SSF53335">
    <property type="entry name" value="S-adenosyl-L-methionine-dependent methyltransferases"/>
    <property type="match status" value="1"/>
</dbReference>
<dbReference type="InterPro" id="IPR055573">
    <property type="entry name" value="DUF7149"/>
</dbReference>
<dbReference type="RefSeq" id="WP_302035486.1">
    <property type="nucleotide sequence ID" value="NZ_JAUKPO010000001.1"/>
</dbReference>
<dbReference type="Pfam" id="PF07669">
    <property type="entry name" value="Eco57I"/>
    <property type="match status" value="1"/>
</dbReference>